<reference evidence="2 3" key="1">
    <citation type="submission" date="2020-09" db="EMBL/GenBank/DDBJ databases">
        <title>De no assembly of potato wild relative species, Solanum commersonii.</title>
        <authorList>
            <person name="Cho K."/>
        </authorList>
    </citation>
    <scope>NUCLEOTIDE SEQUENCE [LARGE SCALE GENOMIC DNA]</scope>
    <source>
        <strain evidence="2">LZ3.2</strain>
        <tissue evidence="2">Leaf</tissue>
    </source>
</reference>
<feature type="region of interest" description="Disordered" evidence="1">
    <location>
        <begin position="1"/>
        <end position="80"/>
    </location>
</feature>
<protein>
    <submittedName>
        <fullName evidence="2">Uncharacterized protein</fullName>
    </submittedName>
</protein>
<keyword evidence="3" id="KW-1185">Reference proteome</keyword>
<name>A0A9J6A9A5_SOLCO</name>
<evidence type="ECO:0000256" key="1">
    <source>
        <dbReference type="SAM" id="MobiDB-lite"/>
    </source>
</evidence>
<evidence type="ECO:0000313" key="3">
    <source>
        <dbReference type="Proteomes" id="UP000824120"/>
    </source>
</evidence>
<dbReference type="EMBL" id="JACXVP010000002">
    <property type="protein sequence ID" value="KAG5621270.1"/>
    <property type="molecule type" value="Genomic_DNA"/>
</dbReference>
<comment type="caution">
    <text evidence="2">The sequence shown here is derived from an EMBL/GenBank/DDBJ whole genome shotgun (WGS) entry which is preliminary data.</text>
</comment>
<proteinExistence type="predicted"/>
<feature type="compositionally biased region" description="Low complexity" evidence="1">
    <location>
        <begin position="22"/>
        <end position="34"/>
    </location>
</feature>
<sequence>MQLSAKEKIDSDMAAKEQGGKNSNDQQQVNQNQGNGNGNGKRGQTQQYQQGGVSYPNSYNNAFPKNSNNYEKHNPHTQRN</sequence>
<evidence type="ECO:0000313" key="2">
    <source>
        <dbReference type="EMBL" id="KAG5621270.1"/>
    </source>
</evidence>
<feature type="compositionally biased region" description="Polar residues" evidence="1">
    <location>
        <begin position="48"/>
        <end position="69"/>
    </location>
</feature>
<dbReference type="AlphaFoldDB" id="A0A9J6A9A5"/>
<gene>
    <name evidence="2" type="ORF">H5410_006488</name>
</gene>
<organism evidence="2 3">
    <name type="scientific">Solanum commersonii</name>
    <name type="common">Commerson's wild potato</name>
    <name type="synonym">Commerson's nightshade</name>
    <dbReference type="NCBI Taxonomy" id="4109"/>
    <lineage>
        <taxon>Eukaryota</taxon>
        <taxon>Viridiplantae</taxon>
        <taxon>Streptophyta</taxon>
        <taxon>Embryophyta</taxon>
        <taxon>Tracheophyta</taxon>
        <taxon>Spermatophyta</taxon>
        <taxon>Magnoliopsida</taxon>
        <taxon>eudicotyledons</taxon>
        <taxon>Gunneridae</taxon>
        <taxon>Pentapetalae</taxon>
        <taxon>asterids</taxon>
        <taxon>lamiids</taxon>
        <taxon>Solanales</taxon>
        <taxon>Solanaceae</taxon>
        <taxon>Solanoideae</taxon>
        <taxon>Solaneae</taxon>
        <taxon>Solanum</taxon>
    </lineage>
</organism>
<feature type="compositionally biased region" description="Basic and acidic residues" evidence="1">
    <location>
        <begin position="1"/>
        <end position="19"/>
    </location>
</feature>
<accession>A0A9J6A9A5</accession>
<dbReference type="Proteomes" id="UP000824120">
    <property type="component" value="Chromosome 2"/>
</dbReference>